<proteinExistence type="predicted"/>
<feature type="region of interest" description="Disordered" evidence="1">
    <location>
        <begin position="1"/>
        <end position="24"/>
    </location>
</feature>
<dbReference type="AlphaFoldDB" id="A0A812W5X2"/>
<evidence type="ECO:0000256" key="1">
    <source>
        <dbReference type="SAM" id="MobiDB-lite"/>
    </source>
</evidence>
<feature type="domain" description="Uracil-DNA glycosylase-like" evidence="2">
    <location>
        <begin position="53"/>
        <end position="208"/>
    </location>
</feature>
<dbReference type="EMBL" id="CAJNIZ010043386">
    <property type="protein sequence ID" value="CAE7658755.1"/>
    <property type="molecule type" value="Genomic_DNA"/>
</dbReference>
<protein>
    <recommendedName>
        <fullName evidence="2">Uracil-DNA glycosylase-like domain-containing protein</fullName>
    </recommendedName>
</protein>
<evidence type="ECO:0000313" key="4">
    <source>
        <dbReference type="Proteomes" id="UP000649617"/>
    </source>
</evidence>
<dbReference type="Gene3D" id="3.40.470.10">
    <property type="entry name" value="Uracil-DNA glycosylase-like domain"/>
    <property type="match status" value="1"/>
</dbReference>
<dbReference type="OrthoDB" id="10468006at2759"/>
<dbReference type="InterPro" id="IPR036895">
    <property type="entry name" value="Uracil-DNA_glycosylase-like_sf"/>
</dbReference>
<dbReference type="Pfam" id="PF03167">
    <property type="entry name" value="UDG"/>
    <property type="match status" value="1"/>
</dbReference>
<accession>A0A812W5X2</accession>
<dbReference type="GO" id="GO:0019104">
    <property type="term" value="F:DNA N-glycosylase activity"/>
    <property type="evidence" value="ECO:0007669"/>
    <property type="project" value="UniProtKB-ARBA"/>
</dbReference>
<evidence type="ECO:0000259" key="2">
    <source>
        <dbReference type="Pfam" id="PF03167"/>
    </source>
</evidence>
<name>A0A812W5X2_SYMPI</name>
<dbReference type="InterPro" id="IPR005122">
    <property type="entry name" value="Uracil-DNA_glycosylase-like"/>
</dbReference>
<reference evidence="3" key="1">
    <citation type="submission" date="2021-02" db="EMBL/GenBank/DDBJ databases">
        <authorList>
            <person name="Dougan E. K."/>
            <person name="Rhodes N."/>
            <person name="Thang M."/>
            <person name="Chan C."/>
        </authorList>
    </citation>
    <scope>NUCLEOTIDE SEQUENCE</scope>
</reference>
<organism evidence="3 4">
    <name type="scientific">Symbiodinium pilosum</name>
    <name type="common">Dinoflagellate</name>
    <dbReference type="NCBI Taxonomy" id="2952"/>
    <lineage>
        <taxon>Eukaryota</taxon>
        <taxon>Sar</taxon>
        <taxon>Alveolata</taxon>
        <taxon>Dinophyceae</taxon>
        <taxon>Suessiales</taxon>
        <taxon>Symbiodiniaceae</taxon>
        <taxon>Symbiodinium</taxon>
    </lineage>
</organism>
<gene>
    <name evidence="3" type="ORF">SPIL2461_LOCUS17793</name>
</gene>
<evidence type="ECO:0000313" key="3">
    <source>
        <dbReference type="EMBL" id="CAE7658755.1"/>
    </source>
</evidence>
<dbReference type="Proteomes" id="UP000649617">
    <property type="component" value="Unassembled WGS sequence"/>
</dbReference>
<keyword evidence="4" id="KW-1185">Reference proteome</keyword>
<comment type="caution">
    <text evidence="3">The sequence shown here is derived from an EMBL/GenBank/DDBJ whole genome shotgun (WGS) entry which is preliminary data.</text>
</comment>
<sequence>MGKAANRSCARPPGRSKPSKPQALKKTLVKLARAQKRRAVKKPHVVSEGKGLVKGLVLGQAPPGPRKSLPRAWRPLAGPAEQRLARLAKLSVAEFWQHYDRANLLSWYPGLKTRSERHDVSKGYKLHTSDGDVFPMDQAKMAAAKLELAKYRSVLLLGTSVARAFGVSKPLLHTETRGQTRLLVFPHPSGVSHYWNDPKNTQKAAKALRRELRAMRR</sequence>